<dbReference type="AlphaFoldDB" id="A0A835QI14"/>
<comment type="caution">
    <text evidence="1">The sequence shown here is derived from an EMBL/GenBank/DDBJ whole genome shotgun (WGS) entry which is preliminary data.</text>
</comment>
<keyword evidence="2" id="KW-1185">Reference proteome</keyword>
<proteinExistence type="predicted"/>
<dbReference type="OrthoDB" id="5562561at2759"/>
<dbReference type="EMBL" id="JADCNL010000008">
    <property type="protein sequence ID" value="KAG0469994.1"/>
    <property type="molecule type" value="Genomic_DNA"/>
</dbReference>
<gene>
    <name evidence="1" type="ORF">HPP92_016694</name>
</gene>
<reference evidence="1 2" key="1">
    <citation type="journal article" date="2020" name="Nat. Food">
        <title>A phased Vanilla planifolia genome enables genetic improvement of flavour and production.</title>
        <authorList>
            <person name="Hasing T."/>
            <person name="Tang H."/>
            <person name="Brym M."/>
            <person name="Khazi F."/>
            <person name="Huang T."/>
            <person name="Chambers A.H."/>
        </authorList>
    </citation>
    <scope>NUCLEOTIDE SEQUENCE [LARGE SCALE GENOMIC DNA]</scope>
    <source>
        <tissue evidence="1">Leaf</tissue>
    </source>
</reference>
<organism evidence="1 2">
    <name type="scientific">Vanilla planifolia</name>
    <name type="common">Vanilla</name>
    <dbReference type="NCBI Taxonomy" id="51239"/>
    <lineage>
        <taxon>Eukaryota</taxon>
        <taxon>Viridiplantae</taxon>
        <taxon>Streptophyta</taxon>
        <taxon>Embryophyta</taxon>
        <taxon>Tracheophyta</taxon>
        <taxon>Spermatophyta</taxon>
        <taxon>Magnoliopsida</taxon>
        <taxon>Liliopsida</taxon>
        <taxon>Asparagales</taxon>
        <taxon>Orchidaceae</taxon>
        <taxon>Vanilloideae</taxon>
        <taxon>Vanilleae</taxon>
        <taxon>Vanilla</taxon>
    </lineage>
</organism>
<protein>
    <submittedName>
        <fullName evidence="1">Uncharacterized protein</fullName>
    </submittedName>
</protein>
<sequence>MAIRSSYNGGGAATAVSMAVIKGKRSSAWIDGDGGSDRAKTMIMNGTGGEAATVEVDHDCSRG</sequence>
<dbReference type="Proteomes" id="UP000636800">
    <property type="component" value="Unassembled WGS sequence"/>
</dbReference>
<accession>A0A835QI14</accession>
<evidence type="ECO:0000313" key="1">
    <source>
        <dbReference type="EMBL" id="KAG0469994.1"/>
    </source>
</evidence>
<evidence type="ECO:0000313" key="2">
    <source>
        <dbReference type="Proteomes" id="UP000636800"/>
    </source>
</evidence>
<name>A0A835QI14_VANPL</name>